<feature type="domain" description="ABC transporter" evidence="5">
    <location>
        <begin position="13"/>
        <end position="252"/>
    </location>
</feature>
<name>A0A372ZR41_9ACTN</name>
<dbReference type="PANTHER" id="PTHR42734:SF5">
    <property type="entry name" value="IRON TRANSPORT SYSTEM ATP-BINDING PROTEIN HI_0361-RELATED"/>
    <property type="match status" value="1"/>
</dbReference>
<reference evidence="6 7" key="1">
    <citation type="submission" date="2018-08" db="EMBL/GenBank/DDBJ databases">
        <title>Diversity &amp; Physiological Properties of Lignin-Decomposing Actinobacteria from Soil.</title>
        <authorList>
            <person name="Roh S.G."/>
            <person name="Kim S.B."/>
        </authorList>
    </citation>
    <scope>NUCLEOTIDE SEQUENCE [LARGE SCALE GENOMIC DNA]</scope>
    <source>
        <strain evidence="6 7">MMS17-GH009</strain>
    </source>
</reference>
<protein>
    <submittedName>
        <fullName evidence="6">ATP-binding cassette domain-containing protein</fullName>
    </submittedName>
</protein>
<evidence type="ECO:0000256" key="3">
    <source>
        <dbReference type="ARBA" id="ARBA00022741"/>
    </source>
</evidence>
<keyword evidence="7" id="KW-1185">Reference proteome</keyword>
<proteinExistence type="inferred from homology"/>
<dbReference type="AlphaFoldDB" id="A0A372ZR41"/>
<dbReference type="InterPro" id="IPR003593">
    <property type="entry name" value="AAA+_ATPase"/>
</dbReference>
<dbReference type="RefSeq" id="WP_117486589.1">
    <property type="nucleotide sequence ID" value="NZ_QVIG01000001.1"/>
</dbReference>
<organism evidence="6 7">
    <name type="scientific">Kitasatospora xanthocidica</name>
    <dbReference type="NCBI Taxonomy" id="83382"/>
    <lineage>
        <taxon>Bacteria</taxon>
        <taxon>Bacillati</taxon>
        <taxon>Actinomycetota</taxon>
        <taxon>Actinomycetes</taxon>
        <taxon>Kitasatosporales</taxon>
        <taxon>Streptomycetaceae</taxon>
        <taxon>Kitasatospora</taxon>
    </lineage>
</organism>
<evidence type="ECO:0000256" key="1">
    <source>
        <dbReference type="ARBA" id="ARBA00005417"/>
    </source>
</evidence>
<evidence type="ECO:0000313" key="6">
    <source>
        <dbReference type="EMBL" id="RGD57880.1"/>
    </source>
</evidence>
<evidence type="ECO:0000259" key="5">
    <source>
        <dbReference type="PROSITE" id="PS50893"/>
    </source>
</evidence>
<dbReference type="Proteomes" id="UP000263377">
    <property type="component" value="Unassembled WGS sequence"/>
</dbReference>
<dbReference type="GO" id="GO:0016887">
    <property type="term" value="F:ATP hydrolysis activity"/>
    <property type="evidence" value="ECO:0007669"/>
    <property type="project" value="InterPro"/>
</dbReference>
<keyword evidence="2" id="KW-0813">Transport</keyword>
<evidence type="ECO:0000313" key="7">
    <source>
        <dbReference type="Proteomes" id="UP000263377"/>
    </source>
</evidence>
<dbReference type="InterPro" id="IPR050153">
    <property type="entry name" value="Metal_Ion_Import_ABC"/>
</dbReference>
<comment type="similarity">
    <text evidence="1">Belongs to the ABC transporter superfamily.</text>
</comment>
<gene>
    <name evidence="6" type="ORF">DR950_08835</name>
</gene>
<dbReference type="GO" id="GO:0005524">
    <property type="term" value="F:ATP binding"/>
    <property type="evidence" value="ECO:0007669"/>
    <property type="project" value="UniProtKB-KW"/>
</dbReference>
<sequence length="274" mass="30062">MNSSAPDFAGPVLRTRDVDVVRDGRHLLRGITLEIRPGEHWALLGPNGAGKSTLLALLGAVSHPTRGEVDVLGRRLGRVDVRELRAHLGHVNPRHPLRSPLSVREVVLTGYTNTIEPEFHRKPAPEALERAEQLIDTLGMRAMAEAAWTTLSQGERGRALIARALMPSPRLLLLDEPATGLDLTARELLLDSLDLLRHQHPELASVLVTHHLEELPESTTHALLLRGGECVAAGPVDEVMATELISETFGHPIRISRHEGRWTARAAARRTPGR</sequence>
<dbReference type="PANTHER" id="PTHR42734">
    <property type="entry name" value="METAL TRANSPORT SYSTEM ATP-BINDING PROTEIN TM_0124-RELATED"/>
    <property type="match status" value="1"/>
</dbReference>
<keyword evidence="4 6" id="KW-0067">ATP-binding</keyword>
<dbReference type="PROSITE" id="PS50893">
    <property type="entry name" value="ABC_TRANSPORTER_2"/>
    <property type="match status" value="1"/>
</dbReference>
<dbReference type="Pfam" id="PF00005">
    <property type="entry name" value="ABC_tran"/>
    <property type="match status" value="1"/>
</dbReference>
<dbReference type="Gene3D" id="3.40.50.300">
    <property type="entry name" value="P-loop containing nucleotide triphosphate hydrolases"/>
    <property type="match status" value="1"/>
</dbReference>
<dbReference type="EMBL" id="QVIG01000001">
    <property type="protein sequence ID" value="RGD57880.1"/>
    <property type="molecule type" value="Genomic_DNA"/>
</dbReference>
<dbReference type="SUPFAM" id="SSF52540">
    <property type="entry name" value="P-loop containing nucleoside triphosphate hydrolases"/>
    <property type="match status" value="1"/>
</dbReference>
<comment type="caution">
    <text evidence="6">The sequence shown here is derived from an EMBL/GenBank/DDBJ whole genome shotgun (WGS) entry which is preliminary data.</text>
</comment>
<accession>A0A372ZR41</accession>
<keyword evidence="3" id="KW-0547">Nucleotide-binding</keyword>
<dbReference type="SMART" id="SM00382">
    <property type="entry name" value="AAA"/>
    <property type="match status" value="1"/>
</dbReference>
<dbReference type="InterPro" id="IPR027417">
    <property type="entry name" value="P-loop_NTPase"/>
</dbReference>
<evidence type="ECO:0000256" key="4">
    <source>
        <dbReference type="ARBA" id="ARBA00022840"/>
    </source>
</evidence>
<evidence type="ECO:0000256" key="2">
    <source>
        <dbReference type="ARBA" id="ARBA00022448"/>
    </source>
</evidence>
<dbReference type="InterPro" id="IPR003439">
    <property type="entry name" value="ABC_transporter-like_ATP-bd"/>
</dbReference>